<accession>A0A5N5SKF9</accession>
<reference evidence="1 2" key="1">
    <citation type="journal article" date="2019" name="PLoS Biol.">
        <title>Sex chromosomes control vertical transmission of feminizing Wolbachia symbionts in an isopod.</title>
        <authorList>
            <person name="Becking T."/>
            <person name="Chebbi M.A."/>
            <person name="Giraud I."/>
            <person name="Moumen B."/>
            <person name="Laverre T."/>
            <person name="Caubet Y."/>
            <person name="Peccoud J."/>
            <person name="Gilbert C."/>
            <person name="Cordaux R."/>
        </authorList>
    </citation>
    <scope>NUCLEOTIDE SEQUENCE [LARGE SCALE GENOMIC DNA]</scope>
    <source>
        <strain evidence="1">ANa2</strain>
        <tissue evidence="1">Whole body excluding digestive tract and cuticle</tissue>
    </source>
</reference>
<proteinExistence type="predicted"/>
<sequence length="222" mass="25926">MMYNLMMKMQAQEIGDNYLIRKRFSLAWLQIDFPRRRDKMGFEAYNFHGLSQKYFYLVVQELRLYNRIQIYIGITTFQFLIFPDAPFGANNCSLLGTKNGLKREGNATVLLTDNTARFTSKFRMEDLGLYCDFKVLWNDVLCNYSSGISWLLERGQHPWLTEFLVTDIDEIVVNVDGFFGLNWLIEDIADWIANGAEDYIVKVVETDVKYVFQAVLDTIVIP</sequence>
<gene>
    <name evidence="1" type="ORF">Anas_12092</name>
</gene>
<organism evidence="1 2">
    <name type="scientific">Armadillidium nasatum</name>
    <dbReference type="NCBI Taxonomy" id="96803"/>
    <lineage>
        <taxon>Eukaryota</taxon>
        <taxon>Metazoa</taxon>
        <taxon>Ecdysozoa</taxon>
        <taxon>Arthropoda</taxon>
        <taxon>Crustacea</taxon>
        <taxon>Multicrustacea</taxon>
        <taxon>Malacostraca</taxon>
        <taxon>Eumalacostraca</taxon>
        <taxon>Peracarida</taxon>
        <taxon>Isopoda</taxon>
        <taxon>Oniscidea</taxon>
        <taxon>Crinocheta</taxon>
        <taxon>Armadillidiidae</taxon>
        <taxon>Armadillidium</taxon>
    </lineage>
</organism>
<name>A0A5N5SKF9_9CRUS</name>
<dbReference type="Proteomes" id="UP000326759">
    <property type="component" value="Unassembled WGS sequence"/>
</dbReference>
<keyword evidence="2" id="KW-1185">Reference proteome</keyword>
<dbReference type="EMBL" id="SEYY01023947">
    <property type="protein sequence ID" value="KAB7494533.1"/>
    <property type="molecule type" value="Genomic_DNA"/>
</dbReference>
<evidence type="ECO:0000313" key="1">
    <source>
        <dbReference type="EMBL" id="KAB7494533.1"/>
    </source>
</evidence>
<dbReference type="AlphaFoldDB" id="A0A5N5SKF9"/>
<protein>
    <submittedName>
        <fullName evidence="1">Uncharacterized protein</fullName>
    </submittedName>
</protein>
<evidence type="ECO:0000313" key="2">
    <source>
        <dbReference type="Proteomes" id="UP000326759"/>
    </source>
</evidence>
<comment type="caution">
    <text evidence="1">The sequence shown here is derived from an EMBL/GenBank/DDBJ whole genome shotgun (WGS) entry which is preliminary data.</text>
</comment>